<accession>A0A8J9V225</accession>
<dbReference type="Proteomes" id="UP000838878">
    <property type="component" value="Chromosome 8"/>
</dbReference>
<evidence type="ECO:0000313" key="1">
    <source>
        <dbReference type="EMBL" id="CAH0730248.1"/>
    </source>
</evidence>
<feature type="non-terminal residue" evidence="1">
    <location>
        <position position="176"/>
    </location>
</feature>
<gene>
    <name evidence="1" type="ORF">BINO364_LOCUS15247</name>
</gene>
<proteinExistence type="predicted"/>
<reference evidence="1" key="1">
    <citation type="submission" date="2021-12" db="EMBL/GenBank/DDBJ databases">
        <authorList>
            <person name="Martin H S."/>
        </authorList>
    </citation>
    <scope>NUCLEOTIDE SEQUENCE</scope>
</reference>
<evidence type="ECO:0000313" key="2">
    <source>
        <dbReference type="Proteomes" id="UP000838878"/>
    </source>
</evidence>
<name>A0A8J9V225_9NEOP</name>
<dbReference type="EMBL" id="OV170228">
    <property type="protein sequence ID" value="CAH0730248.1"/>
    <property type="molecule type" value="Genomic_DNA"/>
</dbReference>
<keyword evidence="2" id="KW-1185">Reference proteome</keyword>
<organism evidence="1 2">
    <name type="scientific">Brenthis ino</name>
    <name type="common">lesser marbled fritillary</name>
    <dbReference type="NCBI Taxonomy" id="405034"/>
    <lineage>
        <taxon>Eukaryota</taxon>
        <taxon>Metazoa</taxon>
        <taxon>Ecdysozoa</taxon>
        <taxon>Arthropoda</taxon>
        <taxon>Hexapoda</taxon>
        <taxon>Insecta</taxon>
        <taxon>Pterygota</taxon>
        <taxon>Neoptera</taxon>
        <taxon>Endopterygota</taxon>
        <taxon>Lepidoptera</taxon>
        <taxon>Glossata</taxon>
        <taxon>Ditrysia</taxon>
        <taxon>Papilionoidea</taxon>
        <taxon>Nymphalidae</taxon>
        <taxon>Heliconiinae</taxon>
        <taxon>Argynnini</taxon>
        <taxon>Brenthis</taxon>
    </lineage>
</organism>
<dbReference type="OrthoDB" id="3066195at2759"/>
<dbReference type="AlphaFoldDB" id="A0A8J9V225"/>
<protein>
    <submittedName>
        <fullName evidence="1">Uncharacterized protein</fullName>
    </submittedName>
</protein>
<sequence length="176" mass="20322">MLVDVFAGSQDLRITSITSGSPICPLVVWHEIVFIQHKCEFNALADTPRTIKQLKYKFENIKRVAKKPAKKLDEDHNIISIEIVDECVNEESHHSKIPANKLETGINEASSSKKWDFDTSTPYSSLKRPMSTPLKRRAKKEKMAENGNLVRQLLREKKYLLWITFKSWSLKKLRSP</sequence>